<feature type="region of interest" description="Disordered" evidence="4">
    <location>
        <begin position="432"/>
        <end position="455"/>
    </location>
</feature>
<evidence type="ECO:0000313" key="7">
    <source>
        <dbReference type="Proteomes" id="UP000594263"/>
    </source>
</evidence>
<evidence type="ECO:0000313" key="6">
    <source>
        <dbReference type="EnsemblPlants" id="Kaladp0015s0105.1.v1.1"/>
    </source>
</evidence>
<feature type="compositionally biased region" description="Basic and acidic residues" evidence="4">
    <location>
        <begin position="1158"/>
        <end position="1167"/>
    </location>
</feature>
<evidence type="ECO:0000256" key="3">
    <source>
        <dbReference type="ARBA" id="ARBA00022833"/>
    </source>
</evidence>
<evidence type="ECO:0000256" key="1">
    <source>
        <dbReference type="ARBA" id="ARBA00022723"/>
    </source>
</evidence>
<dbReference type="InterPro" id="IPR056406">
    <property type="entry name" value="THD_CWZF3/5/7"/>
</dbReference>
<dbReference type="PROSITE" id="PS51050">
    <property type="entry name" value="ZF_CW"/>
    <property type="match status" value="1"/>
</dbReference>
<dbReference type="Pfam" id="PF24756">
    <property type="entry name" value="THD_CWZF3-5-7"/>
    <property type="match status" value="1"/>
</dbReference>
<keyword evidence="2" id="KW-0863">Zinc-finger</keyword>
<feature type="compositionally biased region" description="Polar residues" evidence="4">
    <location>
        <begin position="942"/>
        <end position="951"/>
    </location>
</feature>
<dbReference type="Gramene" id="Kaladp0015s0105.1.v1.1">
    <property type="protein sequence ID" value="Kaladp0015s0105.1.v1.1"/>
    <property type="gene ID" value="Kaladp0015s0105.v1.1"/>
</dbReference>
<dbReference type="PANTHER" id="PTHR46524">
    <property type="entry name" value="CW-TYPE ZINC FINGER"/>
    <property type="match status" value="1"/>
</dbReference>
<feature type="region of interest" description="Disordered" evidence="4">
    <location>
        <begin position="318"/>
        <end position="383"/>
    </location>
</feature>
<feature type="compositionally biased region" description="Basic and acidic residues" evidence="4">
    <location>
        <begin position="434"/>
        <end position="445"/>
    </location>
</feature>
<protein>
    <recommendedName>
        <fullName evidence="5">CW-type domain-containing protein</fullName>
    </recommendedName>
</protein>
<sequence>MEESEIEEGEAGTYREENDQEIDPDVAFAYIGEKLHELLGHCQKEFEGCFTAENLGPKFGAYGSFLPTTQRSPPSLHPMPPQLQVQNHLPKSTTVSMALGGSNYFALPSTARQKGQHELGTATGAKLPAVLSTVHDSVYKDANWKLAQVAELNSKSEDAKQLPTIVANMHNSVQKDASITLTHVEGINAESGDSKQSVKLANRKPIRVRITMNSKKLPPQSNEANISSPCPSADLLGTNTTKGKVVSLESQDIIPESPNAIIRSMTASPDPRSSILSPLPEYLTNLTGNEKQQKNFSISGGLRMTEDWPDSLISVKNLKHNKKKPHPTVTESAGDSPAIPQKPMAASRSVEKGNSDFVVSEREPPGPGPNLLVGPANEKQNGTVKKCQNNSYKTSVCDEVRPPLKHGRHLSGLPINEKLTSHEQDVIKISSRAPEGEKRSEDCRGQHMPLPTLSKGNQIVGSSLKSEKMHKASALNNNYSQSENGNVRMGFEKTKYTYKEIFGESSTEEEDNELAYHGTSAECVSKKSEVICKKKTAPIDTSKAPSSSKSPMEPAAFDGSTAAGSGASVPVDTYNADISVAAAPLLILDNWVSCDRCKKWRLLPLYADTSSLPDKWTCRMINWLPGMNHCQISEEDTTKAVHALYELPVPENHMKDDVGLHGVTSGACTSNLEIPGKTFSSVSVPVAKKKKHISTKMPESVDLPCTKLQSKPSKSGMEKMRVQRPKKIFTDGGDTKINLKTENRIESFHVSPRACDVFRTGIIRPEQDQSIYKDYVARKNLKMKNNIVQVPAKRPNAKLPVSSNDSSLEMQIIDDNHLVNKKRKVREHSEAVQQAQISRPSHAAYNHDDHRRKKKARPNQYGLNEFISSEENGRPHIKDGTLIDHKSSKGLGTNLSKANVHDVDPGKRNLGSLKSNATDSSSSKVSGSQKPKTDAEGMQASPVGSVSSSPYCQKKDKYQIRKKSLLRRDDLVDKSLLMKFEDKPLQPADKSISSCTISGSKKDVASGEKRREKRNKLLLHNAIKSCKRETDANNSSESSRHTGHFKSGGLDVKADVFSSDQTLPQQIVDGQCQCRLLAEDNQLDTSSGTVKLPSRTASKDQNDNTMCSSQDAQKSWLGNYLFTASAAATNDNDLRPCLATKSANQKVNQLAIAAPPTPDEHSSKDIGDPNPGPIKKDLPNEASFVEKEARRLKYLADRLGEAASAPERMGIYFESALKFLNAASLYESGSCQTARHDDRNQAVQIYRSTTKLFEFCAAEYEKLNTMCAVSLAYKCMEVACLRVVYSSHCSAGKDRLELQTALRPVPPGESPSSCVSDVDNLNNVATVDQASLTKGADVSPLATGGLIIPARNRPNLIQFFTFTEDIDLAMDSTQKSQTAFMAAKANSDNTQGISLVKKAIDFNFQDVDEFILLVRVAMEAISSI</sequence>
<proteinExistence type="predicted"/>
<feature type="compositionally biased region" description="Basic and acidic residues" evidence="4">
    <location>
        <begin position="1000"/>
        <end position="1010"/>
    </location>
</feature>
<feature type="region of interest" description="Disordered" evidence="4">
    <location>
        <begin position="986"/>
        <end position="1046"/>
    </location>
</feature>
<evidence type="ECO:0000259" key="5">
    <source>
        <dbReference type="PROSITE" id="PS51050"/>
    </source>
</evidence>
<dbReference type="GO" id="GO:0008270">
    <property type="term" value="F:zinc ion binding"/>
    <property type="evidence" value="ECO:0007669"/>
    <property type="project" value="UniProtKB-KW"/>
</dbReference>
<dbReference type="Proteomes" id="UP000594263">
    <property type="component" value="Unplaced"/>
</dbReference>
<feature type="compositionally biased region" description="Basic and acidic residues" evidence="4">
    <location>
        <begin position="871"/>
        <end position="887"/>
    </location>
</feature>
<keyword evidence="3" id="KW-0862">Zinc</keyword>
<keyword evidence="7" id="KW-1185">Reference proteome</keyword>
<feature type="region of interest" description="Disordered" evidence="4">
    <location>
        <begin position="1084"/>
        <end position="1108"/>
    </location>
</feature>
<dbReference type="Pfam" id="PF07496">
    <property type="entry name" value="zf-CW"/>
    <property type="match status" value="1"/>
</dbReference>
<organism evidence="6 7">
    <name type="scientific">Kalanchoe fedtschenkoi</name>
    <name type="common">Lavender scallops</name>
    <name type="synonym">South American air plant</name>
    <dbReference type="NCBI Taxonomy" id="63787"/>
    <lineage>
        <taxon>Eukaryota</taxon>
        <taxon>Viridiplantae</taxon>
        <taxon>Streptophyta</taxon>
        <taxon>Embryophyta</taxon>
        <taxon>Tracheophyta</taxon>
        <taxon>Spermatophyta</taxon>
        <taxon>Magnoliopsida</taxon>
        <taxon>eudicotyledons</taxon>
        <taxon>Gunneridae</taxon>
        <taxon>Pentapetalae</taxon>
        <taxon>Saxifragales</taxon>
        <taxon>Crassulaceae</taxon>
        <taxon>Kalanchoe</taxon>
    </lineage>
</organism>
<feature type="compositionally biased region" description="Acidic residues" evidence="4">
    <location>
        <begin position="1"/>
        <end position="10"/>
    </location>
</feature>
<name>A0A7N0SZJ9_KALFE</name>
<feature type="region of interest" description="Disordered" evidence="4">
    <location>
        <begin position="698"/>
        <end position="721"/>
    </location>
</feature>
<dbReference type="EnsemblPlants" id="Kaladp0015s0105.1.v1.1">
    <property type="protein sequence ID" value="Kaladp0015s0105.1.v1.1"/>
    <property type="gene ID" value="Kaladp0015s0105.v1.1"/>
</dbReference>
<dbReference type="InterPro" id="IPR055300">
    <property type="entry name" value="CWZF3/5/7"/>
</dbReference>
<keyword evidence="1" id="KW-0479">Metal-binding</keyword>
<feature type="region of interest" description="Disordered" evidence="4">
    <location>
        <begin position="823"/>
        <end position="954"/>
    </location>
</feature>
<feature type="compositionally biased region" description="Basic and acidic residues" evidence="4">
    <location>
        <begin position="349"/>
        <end position="364"/>
    </location>
</feature>
<dbReference type="Gene3D" id="3.30.40.100">
    <property type="match status" value="1"/>
</dbReference>
<feature type="region of interest" description="Disordered" evidence="4">
    <location>
        <begin position="1"/>
        <end position="20"/>
    </location>
</feature>
<feature type="region of interest" description="Disordered" evidence="4">
    <location>
        <begin position="539"/>
        <end position="562"/>
    </location>
</feature>
<dbReference type="PANTHER" id="PTHR46524:SF7">
    <property type="entry name" value="CW-TYPE ZINC FINGER"/>
    <property type="match status" value="1"/>
</dbReference>
<evidence type="ECO:0000256" key="4">
    <source>
        <dbReference type="SAM" id="MobiDB-lite"/>
    </source>
</evidence>
<reference evidence="6" key="1">
    <citation type="submission" date="2021-01" db="UniProtKB">
        <authorList>
            <consortium name="EnsemblPlants"/>
        </authorList>
    </citation>
    <scope>IDENTIFICATION</scope>
</reference>
<feature type="domain" description="CW-type" evidence="5">
    <location>
        <begin position="585"/>
        <end position="638"/>
    </location>
</feature>
<feature type="region of interest" description="Disordered" evidence="4">
    <location>
        <begin position="1154"/>
        <end position="1178"/>
    </location>
</feature>
<evidence type="ECO:0000256" key="2">
    <source>
        <dbReference type="ARBA" id="ARBA00022771"/>
    </source>
</evidence>
<dbReference type="InterPro" id="IPR011124">
    <property type="entry name" value="Znf_CW"/>
</dbReference>
<accession>A0A7N0SZJ9</accession>